<gene>
    <name evidence="2" type="ORF">VKT23_016587</name>
</gene>
<dbReference type="Proteomes" id="UP001498398">
    <property type="component" value="Unassembled WGS sequence"/>
</dbReference>
<dbReference type="Pfam" id="PF18758">
    <property type="entry name" value="KDZ"/>
    <property type="match status" value="1"/>
</dbReference>
<dbReference type="EMBL" id="JBANRG010000063">
    <property type="protein sequence ID" value="KAK7441340.1"/>
    <property type="molecule type" value="Genomic_DNA"/>
</dbReference>
<evidence type="ECO:0000313" key="3">
    <source>
        <dbReference type="Proteomes" id="UP001498398"/>
    </source>
</evidence>
<accession>A0ABR1IU95</accession>
<feature type="compositionally biased region" description="Basic and acidic residues" evidence="1">
    <location>
        <begin position="49"/>
        <end position="59"/>
    </location>
</feature>
<organism evidence="2 3">
    <name type="scientific">Marasmiellus scandens</name>
    <dbReference type="NCBI Taxonomy" id="2682957"/>
    <lineage>
        <taxon>Eukaryota</taxon>
        <taxon>Fungi</taxon>
        <taxon>Dikarya</taxon>
        <taxon>Basidiomycota</taxon>
        <taxon>Agaricomycotina</taxon>
        <taxon>Agaricomycetes</taxon>
        <taxon>Agaricomycetidae</taxon>
        <taxon>Agaricales</taxon>
        <taxon>Marasmiineae</taxon>
        <taxon>Omphalotaceae</taxon>
        <taxon>Marasmiellus</taxon>
    </lineage>
</organism>
<comment type="caution">
    <text evidence="2">The sequence shown here is derived from an EMBL/GenBank/DDBJ whole genome shotgun (WGS) entry which is preliminary data.</text>
</comment>
<reference evidence="2 3" key="1">
    <citation type="submission" date="2024-01" db="EMBL/GenBank/DDBJ databases">
        <title>A draft genome for the cacao thread blight pathogen Marasmiellus scandens.</title>
        <authorList>
            <person name="Baruah I.K."/>
            <person name="Leung J."/>
            <person name="Bukari Y."/>
            <person name="Amoako-Attah I."/>
            <person name="Meinhardt L.W."/>
            <person name="Bailey B.A."/>
            <person name="Cohen S.P."/>
        </authorList>
    </citation>
    <scope>NUCLEOTIDE SEQUENCE [LARGE SCALE GENOMIC DNA]</scope>
    <source>
        <strain evidence="2 3">GH-19</strain>
    </source>
</reference>
<evidence type="ECO:0000256" key="1">
    <source>
        <dbReference type="SAM" id="MobiDB-lite"/>
    </source>
</evidence>
<feature type="compositionally biased region" description="Acidic residues" evidence="1">
    <location>
        <begin position="60"/>
        <end position="72"/>
    </location>
</feature>
<evidence type="ECO:0000313" key="2">
    <source>
        <dbReference type="EMBL" id="KAK7441340.1"/>
    </source>
</evidence>
<sequence length="171" mass="18820">MWVCDGNNSLWRMATVAGRRVADQRVFADSDYYLPVEYVDKYTNEVKARPSLDDNRGNDDNDNDIDEEDGGDPTDGSAATFLAACTKNWKAASAESKKQMWNVFDETGLFASACQHGFVLWIAVAATIGPSNKLPPELLSKIFEFAVAPASDDTRMVSGTTPRPLFLVQKS</sequence>
<proteinExistence type="predicted"/>
<protein>
    <submittedName>
        <fullName evidence="2">Uncharacterized protein</fullName>
    </submittedName>
</protein>
<keyword evidence="3" id="KW-1185">Reference proteome</keyword>
<dbReference type="InterPro" id="IPR040521">
    <property type="entry name" value="KDZ"/>
</dbReference>
<name>A0ABR1IU95_9AGAR</name>
<feature type="region of interest" description="Disordered" evidence="1">
    <location>
        <begin position="49"/>
        <end position="77"/>
    </location>
</feature>